<dbReference type="Proteomes" id="UP000009027">
    <property type="component" value="Unassembled WGS sequence"/>
</dbReference>
<dbReference type="AlphaFoldDB" id="F9WNQ5"/>
<dbReference type="VEuPathDB" id="TriTrypDB:TvY486_0018680"/>
<evidence type="ECO:0000256" key="1">
    <source>
        <dbReference type="SAM" id="MobiDB-lite"/>
    </source>
</evidence>
<feature type="region of interest" description="Disordered" evidence="1">
    <location>
        <begin position="95"/>
        <end position="129"/>
    </location>
</feature>
<feature type="region of interest" description="Disordered" evidence="1">
    <location>
        <begin position="1"/>
        <end position="48"/>
    </location>
</feature>
<sequence length="362" mass="38361">MALEERKARITRRGDRSAETTGACPEQRAMPSLRASGAPQFDVPCEGGSRASLKAKKCAAAPETMNSAADMVLDSAAEERRQRCKQAWPVALPRPRERQPATAGEAARSFGKQAAALGKAAPAPKPPKACANDAAIIKATDRDPCLVASPSGAGRVAKRVWAAPASAQRMSIIRRLDEFAKAHGSEMSRGNAPLLIVSLKLARSSAVQRTRAPLSPMAAGEAPAQMLPSALRGAAAENPTRRTPPMMRREPHLVCNAMGSERGRVAVRLAWVTAGRCDEIALLRKKEFIGHPSDRNALVVDWGALPKTLEAGMRRAARCVAIAGADAAAMGRLIAKTVAWERLAALGVRALEKALRPYAATA</sequence>
<dbReference type="EMBL" id="CAEX01002781">
    <property type="protein sequence ID" value="CCD19176.1"/>
    <property type="molecule type" value="Genomic_DNA"/>
</dbReference>
<accession>F9WNQ5</accession>
<keyword evidence="3" id="KW-1185">Reference proteome</keyword>
<feature type="compositionally biased region" description="Basic and acidic residues" evidence="1">
    <location>
        <begin position="1"/>
        <end position="18"/>
    </location>
</feature>
<evidence type="ECO:0000313" key="3">
    <source>
        <dbReference type="Proteomes" id="UP000009027"/>
    </source>
</evidence>
<gene>
    <name evidence="2" type="ORF">TvY486_0018680</name>
</gene>
<name>F9WNQ5_TRYVY</name>
<feature type="compositionally biased region" description="Low complexity" evidence="1">
    <location>
        <begin position="112"/>
        <end position="129"/>
    </location>
</feature>
<organism evidence="2 3">
    <name type="scientific">Trypanosoma vivax (strain Y486)</name>
    <dbReference type="NCBI Taxonomy" id="1055687"/>
    <lineage>
        <taxon>Eukaryota</taxon>
        <taxon>Discoba</taxon>
        <taxon>Euglenozoa</taxon>
        <taxon>Kinetoplastea</taxon>
        <taxon>Metakinetoplastina</taxon>
        <taxon>Trypanosomatida</taxon>
        <taxon>Trypanosomatidae</taxon>
        <taxon>Trypanosoma</taxon>
        <taxon>Duttonella</taxon>
    </lineage>
</organism>
<evidence type="ECO:0000313" key="2">
    <source>
        <dbReference type="EMBL" id="CCD19176.1"/>
    </source>
</evidence>
<reference evidence="2 3" key="1">
    <citation type="journal article" date="2012" name="Proc. Natl. Acad. Sci. U.S.A.">
        <title>Antigenic diversity is generated by distinct evolutionary mechanisms in African trypanosome species.</title>
        <authorList>
            <person name="Jackson A.P."/>
            <person name="Berry A."/>
            <person name="Aslett M."/>
            <person name="Allison H.C."/>
            <person name="Burton P."/>
            <person name="Vavrova-Anderson J."/>
            <person name="Brown R."/>
            <person name="Browne H."/>
            <person name="Corton N."/>
            <person name="Hauser H."/>
            <person name="Gamble J."/>
            <person name="Gilderthorp R."/>
            <person name="Marcello L."/>
            <person name="McQuillan J."/>
            <person name="Otto T.D."/>
            <person name="Quail M.A."/>
            <person name="Sanders M.J."/>
            <person name="van Tonder A."/>
            <person name="Ginger M.L."/>
            <person name="Field M.C."/>
            <person name="Barry J.D."/>
            <person name="Hertz-Fowler C."/>
            <person name="Berriman M."/>
        </authorList>
    </citation>
    <scope>NUCLEOTIDE SEQUENCE</scope>
    <source>
        <strain evidence="2 3">Y486</strain>
    </source>
</reference>
<protein>
    <submittedName>
        <fullName evidence="2">Uncharacterized protein</fullName>
    </submittedName>
</protein>
<proteinExistence type="predicted"/>